<keyword evidence="3 8" id="KW-0812">Transmembrane</keyword>
<protein>
    <submittedName>
        <fullName evidence="10">ABC transporter</fullName>
    </submittedName>
</protein>
<dbReference type="GO" id="GO:0016020">
    <property type="term" value="C:membrane"/>
    <property type="evidence" value="ECO:0007669"/>
    <property type="project" value="UniProtKB-SubCell"/>
</dbReference>
<dbReference type="SUPFAM" id="SSF52540">
    <property type="entry name" value="P-loop containing nucleoside triphosphate hydrolases"/>
    <property type="match status" value="1"/>
</dbReference>
<gene>
    <name evidence="10" type="ORF">CWI39_0475p0020</name>
</gene>
<dbReference type="PROSITE" id="PS50893">
    <property type="entry name" value="ABC_TRANSPORTER_2"/>
    <property type="match status" value="1"/>
</dbReference>
<evidence type="ECO:0000256" key="8">
    <source>
        <dbReference type="SAM" id="Phobius"/>
    </source>
</evidence>
<organism evidence="10 11">
    <name type="scientific">Hamiltosporidium magnivora</name>
    <dbReference type="NCBI Taxonomy" id="148818"/>
    <lineage>
        <taxon>Eukaryota</taxon>
        <taxon>Fungi</taxon>
        <taxon>Fungi incertae sedis</taxon>
        <taxon>Microsporidia</taxon>
        <taxon>Dubosqiidae</taxon>
        <taxon>Hamiltosporidium</taxon>
    </lineage>
</organism>
<keyword evidence="5" id="KW-0067">ATP-binding</keyword>
<accession>A0A4Q9LH73</accession>
<dbReference type="Proteomes" id="UP000293045">
    <property type="component" value="Unassembled WGS sequence"/>
</dbReference>
<dbReference type="VEuPathDB" id="MicrosporidiaDB:CWI39_0475p0020"/>
<dbReference type="InterPro" id="IPR003593">
    <property type="entry name" value="AAA+_ATPase"/>
</dbReference>
<comment type="caution">
    <text evidence="10">The sequence shown here is derived from an EMBL/GenBank/DDBJ whole genome shotgun (WGS) entry which is preliminary data.</text>
</comment>
<sequence>MDIEWKNVDIELINKNKTKNTKYVKLVTNANGIVKAGSLCAIMGPSGSGKTTLIKALVGRIPSGSKTSGEILASGQPRNYKCWSKTVGYVDQDDCIYEELDVKQTITFAAKFRLKDSSIDIDKKVENILEELDILDISGSKMNSISGGERKRVMIAIELVTEPKILFIDEPTSGLDSSTAYSFVNLMKKLSTTHKMSVIFTIHQPSGEIFNIFDQLILLSDSNQSEQYFTSYGLIKRESSTFPDFLAEVLKVKKKYREIPENQEQINKIIAEYNKKYPKSSKMQASNKNTISVGYLPNLLHIFILLHRRIKINISIKRIISTLVIFGFSFYLFYKIANPILETKNIDQALKVFLNIILKVVKDKKLEDFLNFLIKYGDEFYLFLTCGMCAYLPVILFFGSLSKKTKTTYVIVGFLALLWIVPPIAYSILNILCKLTGKKSMKLLNYISVCFPPIHFNSMCVAVSYRIRSSASEVLKSNSDIKTMCDEFAKNLYSYIFSSMAIWHILGFLVFTTVIYVGLSFLALTFRLKPDIRFKLSK</sequence>
<dbReference type="GO" id="GO:0005524">
    <property type="term" value="F:ATP binding"/>
    <property type="evidence" value="ECO:0007669"/>
    <property type="project" value="UniProtKB-KW"/>
</dbReference>
<evidence type="ECO:0000256" key="5">
    <source>
        <dbReference type="ARBA" id="ARBA00022840"/>
    </source>
</evidence>
<evidence type="ECO:0000313" key="10">
    <source>
        <dbReference type="EMBL" id="TBU06531.1"/>
    </source>
</evidence>
<evidence type="ECO:0000256" key="7">
    <source>
        <dbReference type="ARBA" id="ARBA00023136"/>
    </source>
</evidence>
<dbReference type="PROSITE" id="PS00211">
    <property type="entry name" value="ABC_TRANSPORTER_1"/>
    <property type="match status" value="1"/>
</dbReference>
<dbReference type="Pfam" id="PF00005">
    <property type="entry name" value="ABC_tran"/>
    <property type="match status" value="1"/>
</dbReference>
<reference evidence="10 11" key="1">
    <citation type="submission" date="2017-12" db="EMBL/GenBank/DDBJ databases">
        <authorList>
            <person name="Pombert J.-F."/>
            <person name="Haag K.L."/>
            <person name="Ebert D."/>
        </authorList>
    </citation>
    <scope>NUCLEOTIDE SEQUENCE [LARGE SCALE GENOMIC DNA]</scope>
    <source>
        <strain evidence="10">IL-BN-2</strain>
    </source>
</reference>
<evidence type="ECO:0000256" key="6">
    <source>
        <dbReference type="ARBA" id="ARBA00022989"/>
    </source>
</evidence>
<feature type="transmembrane region" description="Helical" evidence="8">
    <location>
        <begin position="380"/>
        <end position="401"/>
    </location>
</feature>
<dbReference type="InterPro" id="IPR027417">
    <property type="entry name" value="P-loop_NTPase"/>
</dbReference>
<evidence type="ECO:0000256" key="2">
    <source>
        <dbReference type="ARBA" id="ARBA00022448"/>
    </source>
</evidence>
<keyword evidence="7 8" id="KW-0472">Membrane</keyword>
<dbReference type="GO" id="GO:0042626">
    <property type="term" value="F:ATPase-coupled transmembrane transporter activity"/>
    <property type="evidence" value="ECO:0007669"/>
    <property type="project" value="TreeGrafter"/>
</dbReference>
<feature type="transmembrane region" description="Helical" evidence="8">
    <location>
        <begin position="501"/>
        <end position="526"/>
    </location>
</feature>
<dbReference type="VEuPathDB" id="MicrosporidiaDB:CWI36_0787p0010"/>
<proteinExistence type="predicted"/>
<name>A0A4Q9LH73_9MICR</name>
<dbReference type="AlphaFoldDB" id="A0A4Q9LH73"/>
<feature type="transmembrane region" description="Helical" evidence="8">
    <location>
        <begin position="408"/>
        <end position="429"/>
    </location>
</feature>
<keyword evidence="4" id="KW-0547">Nucleotide-binding</keyword>
<feature type="domain" description="ABC transporter" evidence="9">
    <location>
        <begin position="10"/>
        <end position="246"/>
    </location>
</feature>
<dbReference type="SMART" id="SM00382">
    <property type="entry name" value="AAA"/>
    <property type="match status" value="1"/>
</dbReference>
<evidence type="ECO:0000259" key="9">
    <source>
        <dbReference type="PROSITE" id="PS50893"/>
    </source>
</evidence>
<feature type="transmembrane region" description="Helical" evidence="8">
    <location>
        <begin position="319"/>
        <end position="337"/>
    </location>
</feature>
<dbReference type="Gene3D" id="3.40.50.300">
    <property type="entry name" value="P-loop containing nucleotide triphosphate hydrolases"/>
    <property type="match status" value="1"/>
</dbReference>
<keyword evidence="6 8" id="KW-1133">Transmembrane helix</keyword>
<comment type="subcellular location">
    <subcellularLocation>
        <location evidence="1">Membrane</location>
        <topology evidence="1">Multi-pass membrane protein</topology>
    </subcellularLocation>
</comment>
<dbReference type="InterPro" id="IPR003439">
    <property type="entry name" value="ABC_transporter-like_ATP-bd"/>
</dbReference>
<dbReference type="EMBL" id="PIXR01000475">
    <property type="protein sequence ID" value="TBU06531.1"/>
    <property type="molecule type" value="Genomic_DNA"/>
</dbReference>
<evidence type="ECO:0000256" key="4">
    <source>
        <dbReference type="ARBA" id="ARBA00022741"/>
    </source>
</evidence>
<keyword evidence="2" id="KW-0813">Transport</keyword>
<dbReference type="InterPro" id="IPR017871">
    <property type="entry name" value="ABC_transporter-like_CS"/>
</dbReference>
<dbReference type="PANTHER" id="PTHR48041">
    <property type="entry name" value="ABC TRANSPORTER G FAMILY MEMBER 28"/>
    <property type="match status" value="1"/>
</dbReference>
<evidence type="ECO:0000256" key="3">
    <source>
        <dbReference type="ARBA" id="ARBA00022692"/>
    </source>
</evidence>
<evidence type="ECO:0000256" key="1">
    <source>
        <dbReference type="ARBA" id="ARBA00004141"/>
    </source>
</evidence>
<dbReference type="PANTHER" id="PTHR48041:SF139">
    <property type="entry name" value="PROTEIN SCARLET"/>
    <property type="match status" value="1"/>
</dbReference>
<evidence type="ECO:0000313" key="11">
    <source>
        <dbReference type="Proteomes" id="UP000293045"/>
    </source>
</evidence>
<dbReference type="InterPro" id="IPR050352">
    <property type="entry name" value="ABCG_transporters"/>
</dbReference>
<dbReference type="GO" id="GO:0016887">
    <property type="term" value="F:ATP hydrolysis activity"/>
    <property type="evidence" value="ECO:0007669"/>
    <property type="project" value="InterPro"/>
</dbReference>